<feature type="region of interest" description="Disordered" evidence="1">
    <location>
        <begin position="393"/>
        <end position="424"/>
    </location>
</feature>
<keyword evidence="4" id="KW-1185">Reference proteome</keyword>
<feature type="signal peptide" evidence="2">
    <location>
        <begin position="1"/>
        <end position="19"/>
    </location>
</feature>
<feature type="chain" id="PRO_5041313548" evidence="2">
    <location>
        <begin position="20"/>
        <end position="424"/>
    </location>
</feature>
<evidence type="ECO:0000313" key="4">
    <source>
        <dbReference type="Proteomes" id="UP001172159"/>
    </source>
</evidence>
<evidence type="ECO:0000256" key="2">
    <source>
        <dbReference type="SAM" id="SignalP"/>
    </source>
</evidence>
<sequence length="424" mass="47901">MKFTSGLALVVASSRLALATEPIFETVVSKEVDLLKRTEYDVCQSNCSLHGVPFPDKNTLQLPLENYYSERCPEIFIGKYDHPKETSTVCLDFTGRYLTFTFNPFPGYTTKSAKVTWGLKGNPLYPAGYKPPPPTNTTQCTPEQDGTFLCKIPFNEIVHASSYADIKHLLDGLCPNDDREGLILYLQFSGTVIVPGSHKPIHFQQQFPCKPGGRDHHRKCTSYDCDYNYFEITYRCSKCQVSPCKPPCDTTTAYGFQNPQNSHDLDTEKGTDCKNNWGWYETPSIHDLKNDIQGHLYIQEKGKYYEKIGSWAASLNSHKKLDVKLKISPGLKYTIEEVNIDFSCLPITNCKADYFTYNKDGLEGLQEYDAHGIYYPSCGRHSRAYLIISAEIGDPEKPKEGNKPHYDGKPPHDGEASHHGRPSR</sequence>
<organism evidence="3 4">
    <name type="scientific">Apiosordaria backusii</name>
    <dbReference type="NCBI Taxonomy" id="314023"/>
    <lineage>
        <taxon>Eukaryota</taxon>
        <taxon>Fungi</taxon>
        <taxon>Dikarya</taxon>
        <taxon>Ascomycota</taxon>
        <taxon>Pezizomycotina</taxon>
        <taxon>Sordariomycetes</taxon>
        <taxon>Sordariomycetidae</taxon>
        <taxon>Sordariales</taxon>
        <taxon>Lasiosphaeriaceae</taxon>
        <taxon>Apiosordaria</taxon>
    </lineage>
</organism>
<accession>A0AA40ELL5</accession>
<name>A0AA40ELL5_9PEZI</name>
<evidence type="ECO:0000313" key="3">
    <source>
        <dbReference type="EMBL" id="KAK0741609.1"/>
    </source>
</evidence>
<dbReference type="EMBL" id="JAUKTV010000003">
    <property type="protein sequence ID" value="KAK0741609.1"/>
    <property type="molecule type" value="Genomic_DNA"/>
</dbReference>
<keyword evidence="2" id="KW-0732">Signal</keyword>
<dbReference type="Proteomes" id="UP001172159">
    <property type="component" value="Unassembled WGS sequence"/>
</dbReference>
<reference evidence="3" key="1">
    <citation type="submission" date="2023-06" db="EMBL/GenBank/DDBJ databases">
        <title>Genome-scale phylogeny and comparative genomics of the fungal order Sordariales.</title>
        <authorList>
            <consortium name="Lawrence Berkeley National Laboratory"/>
            <person name="Hensen N."/>
            <person name="Bonometti L."/>
            <person name="Westerberg I."/>
            <person name="Brannstrom I.O."/>
            <person name="Guillou S."/>
            <person name="Cros-Aarteil S."/>
            <person name="Calhoun S."/>
            <person name="Haridas S."/>
            <person name="Kuo A."/>
            <person name="Mondo S."/>
            <person name="Pangilinan J."/>
            <person name="Riley R."/>
            <person name="Labutti K."/>
            <person name="Andreopoulos B."/>
            <person name="Lipzen A."/>
            <person name="Chen C."/>
            <person name="Yanf M."/>
            <person name="Daum C."/>
            <person name="Ng V."/>
            <person name="Clum A."/>
            <person name="Steindorff A."/>
            <person name="Ohm R."/>
            <person name="Martin F."/>
            <person name="Silar P."/>
            <person name="Natvig D."/>
            <person name="Lalanne C."/>
            <person name="Gautier V."/>
            <person name="Ament-Velasquez S.L."/>
            <person name="Kruys A."/>
            <person name="Hutchinson M.I."/>
            <person name="Powell A.J."/>
            <person name="Barry K."/>
            <person name="Miller A.N."/>
            <person name="Grigoriev I.V."/>
            <person name="Debuchy R."/>
            <person name="Gladieux P."/>
            <person name="Thoren M.H."/>
            <person name="Johannesson H."/>
        </authorList>
    </citation>
    <scope>NUCLEOTIDE SEQUENCE</scope>
    <source>
        <strain evidence="3">CBS 540.89</strain>
    </source>
</reference>
<gene>
    <name evidence="3" type="ORF">B0T21DRAFT_116826</name>
</gene>
<dbReference type="AlphaFoldDB" id="A0AA40ELL5"/>
<feature type="compositionally biased region" description="Basic and acidic residues" evidence="1">
    <location>
        <begin position="394"/>
        <end position="418"/>
    </location>
</feature>
<protein>
    <submittedName>
        <fullName evidence="3">Uncharacterized protein</fullName>
    </submittedName>
</protein>
<comment type="caution">
    <text evidence="3">The sequence shown here is derived from an EMBL/GenBank/DDBJ whole genome shotgun (WGS) entry which is preliminary data.</text>
</comment>
<evidence type="ECO:0000256" key="1">
    <source>
        <dbReference type="SAM" id="MobiDB-lite"/>
    </source>
</evidence>
<proteinExistence type="predicted"/>